<dbReference type="SMART" id="SM00015">
    <property type="entry name" value="IQ"/>
    <property type="match status" value="1"/>
</dbReference>
<feature type="compositionally biased region" description="Basic residues" evidence="5">
    <location>
        <begin position="291"/>
        <end position="303"/>
    </location>
</feature>
<gene>
    <name evidence="6" type="ORF">D0861_08201</name>
</gene>
<dbReference type="CDD" id="cd23767">
    <property type="entry name" value="IQCD"/>
    <property type="match status" value="1"/>
</dbReference>
<sequence>MSRQEYLATLRRPSTVEVARITEKQIQKEREINDKYHKRTAEENEAATKIQKAYRGHRERRQLEGLTLDPSSRWTEALKELRYRSVTAPQWQTSQPVTDSRSPSPSDQARHNWRRAAWVAEHASAGESGTPEANNSMLMDLRYFLEMTDTQHRYGANLQVYHAEWKRSQTKQNFFAWLDHGDGRHLDLPGCSREKLERERIRYLSREERRDYLVRIDKEGKLRWQKNDELITTSGELYRDSIQGIVAKDSSVPAWAYEQDYLLDPPNTSSPDDDEARTHTSTTTISSNKTQRNHQEKKKKPKTPLRVSPATILNHLLRASVKPGTWIYVVDTLGNLYIGIKSSGAFQHASFLSGARILSAGSIGVDAGQLTYLSPLSGHYRPTTRSFRRFVERLGDHQGADLSRLRVSRAYEVLVGMECYGKAREGLEFFGGGGRFPHRDRDHRQHPQQQEEQQEEEGEKVEGGRKRYGRRRKGTLPAERVHAVNASAADFVEQRWDSEHEQKAGLRRFRTPDQQILPLPPTLGESDNISDGFPPQHDGHKAIEPQRDPRMGRTSGAEDFEQVGEIPDPVGTHLQDRPHDVLLHGGGVDAAAAAAELDAVEDEVVVVCFGGEGVGEEEVDVGGGLGRGEGVVRGGEAGGAALARFVGVGGRGRGEEREVGDPEEFEAGGFREEILLHGGFVQGQPEVAEGCRAAGEGPALAGLQDHEVAVFQVEHFFHLLRGFEAEGVESLEGSAGVEGEDAGLTVGVLDEGLGFGGVHEFGDELAGFAGVFRNGDFHHVDVWICVGTQFHDEVLWKHVFDASDLRT</sequence>
<evidence type="ECO:0000313" key="6">
    <source>
        <dbReference type="EMBL" id="RMY81714.1"/>
    </source>
</evidence>
<evidence type="ECO:0000313" key="7">
    <source>
        <dbReference type="Proteomes" id="UP000268823"/>
    </source>
</evidence>
<dbReference type="EMBL" id="QWIR01000244">
    <property type="protein sequence ID" value="RMY81714.1"/>
    <property type="molecule type" value="Genomic_DNA"/>
</dbReference>
<name>A0A3M7F006_HORWE</name>
<protein>
    <submittedName>
        <fullName evidence="6">Uncharacterized protein</fullName>
    </submittedName>
</protein>
<dbReference type="GO" id="GO:0005634">
    <property type="term" value="C:nucleus"/>
    <property type="evidence" value="ECO:0007669"/>
    <property type="project" value="UniProtKB-SubCell"/>
</dbReference>
<dbReference type="InterPro" id="IPR044159">
    <property type="entry name" value="IQM"/>
</dbReference>
<evidence type="ECO:0000256" key="2">
    <source>
        <dbReference type="ARBA" id="ARBA00004496"/>
    </source>
</evidence>
<dbReference type="Gene3D" id="1.20.5.190">
    <property type="match status" value="1"/>
</dbReference>
<dbReference type="PANTHER" id="PTHR31250:SF27">
    <property type="entry name" value="IQ DOMAIN-CONTAINING PROTEIN IQM5"/>
    <property type="match status" value="1"/>
</dbReference>
<comment type="subcellular location">
    <subcellularLocation>
        <location evidence="2">Cytoplasm</location>
    </subcellularLocation>
    <subcellularLocation>
        <location evidence="1">Nucleus</location>
    </subcellularLocation>
</comment>
<organism evidence="6 7">
    <name type="scientific">Hortaea werneckii</name>
    <name type="common">Black yeast</name>
    <name type="synonym">Cladosporium werneckii</name>
    <dbReference type="NCBI Taxonomy" id="91943"/>
    <lineage>
        <taxon>Eukaryota</taxon>
        <taxon>Fungi</taxon>
        <taxon>Dikarya</taxon>
        <taxon>Ascomycota</taxon>
        <taxon>Pezizomycotina</taxon>
        <taxon>Dothideomycetes</taxon>
        <taxon>Dothideomycetidae</taxon>
        <taxon>Mycosphaerellales</taxon>
        <taxon>Teratosphaeriaceae</taxon>
        <taxon>Hortaea</taxon>
    </lineage>
</organism>
<dbReference type="Pfam" id="PF00612">
    <property type="entry name" value="IQ"/>
    <property type="match status" value="1"/>
</dbReference>
<reference evidence="6 7" key="1">
    <citation type="journal article" date="2018" name="BMC Genomics">
        <title>Genomic evidence for intraspecific hybridization in a clonal and extremely halotolerant yeast.</title>
        <authorList>
            <person name="Gostincar C."/>
            <person name="Stajich J.E."/>
            <person name="Zupancic J."/>
            <person name="Zalar P."/>
            <person name="Gunde-Cimerman N."/>
        </authorList>
    </citation>
    <scope>NUCLEOTIDE SEQUENCE [LARGE SCALE GENOMIC DNA]</scope>
    <source>
        <strain evidence="6 7">EXF-2788</strain>
    </source>
</reference>
<evidence type="ECO:0000256" key="4">
    <source>
        <dbReference type="ARBA" id="ARBA00023242"/>
    </source>
</evidence>
<dbReference type="OrthoDB" id="7344096at2759"/>
<accession>A0A3M7F006</accession>
<dbReference type="VEuPathDB" id="FungiDB:BTJ68_07833"/>
<dbReference type="PANTHER" id="PTHR31250">
    <property type="entry name" value="IQ DOMAIN-CONTAINING PROTEIN IQM3"/>
    <property type="match status" value="1"/>
</dbReference>
<comment type="caution">
    <text evidence="6">The sequence shown here is derived from an EMBL/GenBank/DDBJ whole genome shotgun (WGS) entry which is preliminary data.</text>
</comment>
<feature type="region of interest" description="Disordered" evidence="5">
    <location>
        <begin position="89"/>
        <end position="111"/>
    </location>
</feature>
<feature type="region of interest" description="Disordered" evidence="5">
    <location>
        <begin position="431"/>
        <end position="479"/>
    </location>
</feature>
<dbReference type="PROSITE" id="PS50096">
    <property type="entry name" value="IQ"/>
    <property type="match status" value="1"/>
</dbReference>
<feature type="compositionally biased region" description="Polar residues" evidence="5">
    <location>
        <begin position="279"/>
        <end position="290"/>
    </location>
</feature>
<dbReference type="GO" id="GO:0005737">
    <property type="term" value="C:cytoplasm"/>
    <property type="evidence" value="ECO:0007669"/>
    <property type="project" value="UniProtKB-SubCell"/>
</dbReference>
<dbReference type="Proteomes" id="UP000268823">
    <property type="component" value="Unassembled WGS sequence"/>
</dbReference>
<keyword evidence="3" id="KW-0963">Cytoplasm</keyword>
<keyword evidence="4" id="KW-0539">Nucleus</keyword>
<proteinExistence type="predicted"/>
<evidence type="ECO:0000256" key="5">
    <source>
        <dbReference type="SAM" id="MobiDB-lite"/>
    </source>
</evidence>
<evidence type="ECO:0000256" key="1">
    <source>
        <dbReference type="ARBA" id="ARBA00004123"/>
    </source>
</evidence>
<feature type="compositionally biased region" description="Polar residues" evidence="5">
    <location>
        <begin position="89"/>
        <end position="107"/>
    </location>
</feature>
<feature type="region of interest" description="Disordered" evidence="5">
    <location>
        <begin position="263"/>
        <end position="305"/>
    </location>
</feature>
<evidence type="ECO:0000256" key="3">
    <source>
        <dbReference type="ARBA" id="ARBA00022490"/>
    </source>
</evidence>
<dbReference type="AlphaFoldDB" id="A0A3M7F006"/>
<dbReference type="InterPro" id="IPR000048">
    <property type="entry name" value="IQ_motif_EF-hand-BS"/>
</dbReference>